<keyword evidence="8" id="KW-1185">Reference proteome</keyword>
<dbReference type="Gene3D" id="3.40.50.300">
    <property type="entry name" value="P-loop containing nucleotide triphosphate hydrolases"/>
    <property type="match status" value="1"/>
</dbReference>
<keyword evidence="3" id="KW-0536">Nodulation</keyword>
<dbReference type="CDD" id="cd03230">
    <property type="entry name" value="ABC_DR_subfamily_A"/>
    <property type="match status" value="1"/>
</dbReference>
<dbReference type="PANTHER" id="PTHR42711:SF5">
    <property type="entry name" value="ABC TRANSPORTER ATP-BINDING PROTEIN NATA"/>
    <property type="match status" value="1"/>
</dbReference>
<comment type="similarity">
    <text evidence="1">Belongs to the ABC transporter superfamily.</text>
</comment>
<dbReference type="PROSITE" id="PS50893">
    <property type="entry name" value="ABC_TRANSPORTER_2"/>
    <property type="match status" value="1"/>
</dbReference>
<keyword evidence="4" id="KW-0547">Nucleotide-binding</keyword>
<evidence type="ECO:0000256" key="2">
    <source>
        <dbReference type="ARBA" id="ARBA00022448"/>
    </source>
</evidence>
<evidence type="ECO:0000256" key="4">
    <source>
        <dbReference type="ARBA" id="ARBA00022741"/>
    </source>
</evidence>
<keyword evidence="5 7" id="KW-0067">ATP-binding</keyword>
<dbReference type="AlphaFoldDB" id="A0A7U7GB48"/>
<dbReference type="InterPro" id="IPR003439">
    <property type="entry name" value="ABC_transporter-like_ATP-bd"/>
</dbReference>
<evidence type="ECO:0000256" key="1">
    <source>
        <dbReference type="ARBA" id="ARBA00005417"/>
    </source>
</evidence>
<evidence type="ECO:0000313" key="8">
    <source>
        <dbReference type="Proteomes" id="UP000019184"/>
    </source>
</evidence>
<organism evidence="7 8">
    <name type="scientific">Candidatus Contendobacter odensis Run_B_J11</name>
    <dbReference type="NCBI Taxonomy" id="1400861"/>
    <lineage>
        <taxon>Bacteria</taxon>
        <taxon>Pseudomonadati</taxon>
        <taxon>Pseudomonadota</taxon>
        <taxon>Gammaproteobacteria</taxon>
        <taxon>Candidatus Competibacteraceae</taxon>
        <taxon>Candidatus Contendibacter</taxon>
    </lineage>
</organism>
<dbReference type="SUPFAM" id="SSF52540">
    <property type="entry name" value="P-loop containing nucleoside triphosphate hydrolases"/>
    <property type="match status" value="1"/>
</dbReference>
<dbReference type="OrthoDB" id="9775490at2"/>
<dbReference type="GO" id="GO:0016887">
    <property type="term" value="F:ATP hydrolysis activity"/>
    <property type="evidence" value="ECO:0007669"/>
    <property type="project" value="InterPro"/>
</dbReference>
<gene>
    <name evidence="7" type="ORF">BN874_1920011</name>
</gene>
<protein>
    <submittedName>
        <fullName evidence="7">Nod factor export ATP-binding protein I</fullName>
        <ecNumber evidence="7">3.6.3.-</ecNumber>
    </submittedName>
</protein>
<dbReference type="EMBL" id="CBTK010000104">
    <property type="protein sequence ID" value="CDH44844.1"/>
    <property type="molecule type" value="Genomic_DNA"/>
</dbReference>
<dbReference type="PANTHER" id="PTHR42711">
    <property type="entry name" value="ABC TRANSPORTER ATP-BINDING PROTEIN"/>
    <property type="match status" value="1"/>
</dbReference>
<dbReference type="EC" id="3.6.3.-" evidence="7"/>
<proteinExistence type="inferred from homology"/>
<evidence type="ECO:0000256" key="3">
    <source>
        <dbReference type="ARBA" id="ARBA00022458"/>
    </source>
</evidence>
<dbReference type="InterPro" id="IPR003593">
    <property type="entry name" value="AAA+_ATPase"/>
</dbReference>
<comment type="caution">
    <text evidence="7">The sequence shown here is derived from an EMBL/GenBank/DDBJ whole genome shotgun (WGS) entry which is preliminary data.</text>
</comment>
<name>A0A7U7GB48_9GAMM</name>
<keyword evidence="7" id="KW-0378">Hydrolase</keyword>
<dbReference type="InterPro" id="IPR027417">
    <property type="entry name" value="P-loop_NTPase"/>
</dbReference>
<dbReference type="InterPro" id="IPR050763">
    <property type="entry name" value="ABC_transporter_ATP-binding"/>
</dbReference>
<dbReference type="SMART" id="SM00382">
    <property type="entry name" value="AAA"/>
    <property type="match status" value="1"/>
</dbReference>
<evidence type="ECO:0000313" key="7">
    <source>
        <dbReference type="EMBL" id="CDH44844.1"/>
    </source>
</evidence>
<dbReference type="GO" id="GO:0005524">
    <property type="term" value="F:ATP binding"/>
    <property type="evidence" value="ECO:0007669"/>
    <property type="project" value="UniProtKB-KW"/>
</dbReference>
<dbReference type="Proteomes" id="UP000019184">
    <property type="component" value="Unassembled WGS sequence"/>
</dbReference>
<sequence>MSMPAPDSHPPDVPILRAAGLVKQFTGRRVVDGVDLQCRAGQVLGLLGANGAGKTTTLRLCAGFLQPDAGTIHVAGIDRRADPEAAARRVSVCTQDDTFDSDFTVRGNLEQMSRYFHPRPPAVKERIAALLERFGLDRYADAKPDILSGGYRRRLMLARALIHEPHLLFLDEPTTGLDPQARLEVWELIDALRRDGLALVLTTHYMDEAERLADELLILREGQGVAAGSSRAVLGDLVGEHVLVLDARNPAAETVRTWARQAGLPEPTRVLSTLHLALDGPGLARFSARFGDLRFEVRPPTLDDLFLKLAEKS</sequence>
<reference evidence="7 8" key="1">
    <citation type="journal article" date="2014" name="ISME J.">
        <title>Candidatus Competibacter-lineage genomes retrieved from metagenomes reveal functional metabolic diversity.</title>
        <authorList>
            <person name="McIlroy S.J."/>
            <person name="Albertsen M."/>
            <person name="Andresen E.K."/>
            <person name="Saunders A.M."/>
            <person name="Kristiansen R."/>
            <person name="Stokholm-Bjerregaard M."/>
            <person name="Nielsen K.L."/>
            <person name="Nielsen P.H."/>
        </authorList>
    </citation>
    <scope>NUCLEOTIDE SEQUENCE [LARGE SCALE GENOMIC DNA]</scope>
    <source>
        <strain evidence="7 8">Run_B_J11</strain>
    </source>
</reference>
<accession>A0A7U7GB48</accession>
<dbReference type="Pfam" id="PF00005">
    <property type="entry name" value="ABC_tran"/>
    <property type="match status" value="1"/>
</dbReference>
<keyword evidence="2" id="KW-0813">Transport</keyword>
<feature type="domain" description="ABC transporter" evidence="6">
    <location>
        <begin position="16"/>
        <end position="246"/>
    </location>
</feature>
<evidence type="ECO:0000259" key="6">
    <source>
        <dbReference type="PROSITE" id="PS50893"/>
    </source>
</evidence>
<evidence type="ECO:0000256" key="5">
    <source>
        <dbReference type="ARBA" id="ARBA00022840"/>
    </source>
</evidence>